<evidence type="ECO:0000313" key="1">
    <source>
        <dbReference type="EMBL" id="QQO11002.1"/>
    </source>
</evidence>
<dbReference type="RefSeq" id="WP_215628313.1">
    <property type="nucleotide sequence ID" value="NZ_CP067089.2"/>
</dbReference>
<dbReference type="Gene3D" id="2.160.20.20">
    <property type="match status" value="1"/>
</dbReference>
<dbReference type="EMBL" id="CP067089">
    <property type="protein sequence ID" value="QQO11002.1"/>
    <property type="molecule type" value="Genomic_DNA"/>
</dbReference>
<protein>
    <submittedName>
        <fullName evidence="1">Uncharacterized protein</fullName>
    </submittedName>
</protein>
<gene>
    <name evidence="1" type="ORF">JFL75_08815</name>
</gene>
<name>A0A7T7XRB3_9SPIR</name>
<proteinExistence type="predicted"/>
<organism evidence="1 2">
    <name type="scientific">Breznakiella homolactica</name>
    <dbReference type="NCBI Taxonomy" id="2798577"/>
    <lineage>
        <taxon>Bacteria</taxon>
        <taxon>Pseudomonadati</taxon>
        <taxon>Spirochaetota</taxon>
        <taxon>Spirochaetia</taxon>
        <taxon>Spirochaetales</taxon>
        <taxon>Breznakiellaceae</taxon>
        <taxon>Breznakiella</taxon>
    </lineage>
</organism>
<reference evidence="1" key="1">
    <citation type="submission" date="2021-01" db="EMBL/GenBank/DDBJ databases">
        <title>Description of Breznakiella homolactica.</title>
        <authorList>
            <person name="Song Y."/>
            <person name="Brune A."/>
        </authorList>
    </citation>
    <scope>NUCLEOTIDE SEQUENCE</scope>
    <source>
        <strain evidence="1">RmG30</strain>
    </source>
</reference>
<accession>A0A7T7XRB3</accession>
<dbReference type="InterPro" id="IPR012332">
    <property type="entry name" value="Autotransporter_pectin_lyase_C"/>
</dbReference>
<dbReference type="PROSITE" id="PS51257">
    <property type="entry name" value="PROKAR_LIPOPROTEIN"/>
    <property type="match status" value="1"/>
</dbReference>
<keyword evidence="2" id="KW-1185">Reference proteome</keyword>
<dbReference type="AlphaFoldDB" id="A0A7T7XRB3"/>
<dbReference type="Proteomes" id="UP000595917">
    <property type="component" value="Chromosome"/>
</dbReference>
<evidence type="ECO:0000313" key="2">
    <source>
        <dbReference type="Proteomes" id="UP000595917"/>
    </source>
</evidence>
<dbReference type="KEGG" id="bhc:JFL75_08815"/>
<sequence>MNKSFMCTIVSIICLLSGCSVFNLSIPEYIKKYTEDAAAEKVISFIPEVLFQRSDGIMIIKPGTKTEIRLILRNPKLYELDPILEEYRNDLNDWAPPSTSPTGISARYEAPNTVVVTIGGDNLFPYEGEIFRLRVTLKVLDETGRIFDPFVLPVLKCNDFPATPAILNVKPAGSGFTLLWTPEEPDRNNISDANRLTISCGASSETYTRTYQEGTGWNSWNGPDNSAIADIYQMTVLQNLQTYIGSPYQLTVTLTNEDGMPVQASFTYDGSSEIYYVTDNGIGDGSSAGSPCTFDNAFVSVRDNSFIDHATIVVVNDNVDNILELGSYTIPSGKTIVLTSDGNSNTLKLNADGIRMFDIPTGASLYLTGGTSELILEGRLTNTTSLIQVAGGNLEMGNGVLITGNKNDAYAGTGGGVIVNNGTFTMNGGTIAGCEAAAYGGGIAMMGAEPKFIMNNGKIGTAASPNKANEGGGIRVNFGTFTMNGGSIEGNEANSLGGGVNLNGNGAVFIMNGGNIGRVSAPNKAPSGAAVYARSTNSFTMNDGSIEGNIATMFGGGVYIQGDSAKFLMNGGIINYNNAAINGGAVCVYTPASFTQGPQAVIENNSTEEVWYN</sequence>